<dbReference type="SUPFAM" id="SSF51658">
    <property type="entry name" value="Xylose isomerase-like"/>
    <property type="match status" value="1"/>
</dbReference>
<reference evidence="2 3" key="1">
    <citation type="submission" date="2020-05" db="EMBL/GenBank/DDBJ databases">
        <title>Genome sequencing of Spirosoma sp. TS118.</title>
        <authorList>
            <person name="Lee J.-H."/>
            <person name="Jeong S."/>
            <person name="Zhao L."/>
            <person name="Jung J.-H."/>
            <person name="Kim M.-K."/>
            <person name="Lim S."/>
        </authorList>
    </citation>
    <scope>NUCLEOTIDE SEQUENCE [LARGE SCALE GENOMIC DNA]</scope>
    <source>
        <strain evidence="2 3">TS118</strain>
    </source>
</reference>
<dbReference type="RefSeq" id="WP_171739842.1">
    <property type="nucleotide sequence ID" value="NZ_CP053435.1"/>
</dbReference>
<dbReference type="EMBL" id="CP053435">
    <property type="protein sequence ID" value="QJW89997.1"/>
    <property type="molecule type" value="Genomic_DNA"/>
</dbReference>
<evidence type="ECO:0000313" key="2">
    <source>
        <dbReference type="EMBL" id="QJW89997.1"/>
    </source>
</evidence>
<dbReference type="InterPro" id="IPR019546">
    <property type="entry name" value="TAT_signal_bac_arc"/>
</dbReference>
<evidence type="ECO:0000259" key="1">
    <source>
        <dbReference type="Pfam" id="PF01261"/>
    </source>
</evidence>
<proteinExistence type="predicted"/>
<dbReference type="PANTHER" id="PTHR12110">
    <property type="entry name" value="HYDROXYPYRUVATE ISOMERASE"/>
    <property type="match status" value="1"/>
</dbReference>
<dbReference type="Proteomes" id="UP000502756">
    <property type="component" value="Chromosome"/>
</dbReference>
<feature type="domain" description="Xylose isomerase-like TIM barrel" evidence="1">
    <location>
        <begin position="69"/>
        <end position="301"/>
    </location>
</feature>
<gene>
    <name evidence="2" type="ORF">HNV11_11740</name>
</gene>
<dbReference type="InterPro" id="IPR036237">
    <property type="entry name" value="Xyl_isomerase-like_sf"/>
</dbReference>
<name>A0A6M5Y6E4_9BACT</name>
<organism evidence="2 3">
    <name type="scientific">Spirosoma taeanense</name>
    <dbReference type="NCBI Taxonomy" id="2735870"/>
    <lineage>
        <taxon>Bacteria</taxon>
        <taxon>Pseudomonadati</taxon>
        <taxon>Bacteroidota</taxon>
        <taxon>Cytophagia</taxon>
        <taxon>Cytophagales</taxon>
        <taxon>Cytophagaceae</taxon>
        <taxon>Spirosoma</taxon>
    </lineage>
</organism>
<dbReference type="KEGG" id="stae:HNV11_11740"/>
<dbReference type="InterPro" id="IPR050312">
    <property type="entry name" value="IolE/XylAMocC-like"/>
</dbReference>
<dbReference type="Gene3D" id="3.20.20.150">
    <property type="entry name" value="Divalent-metal-dependent TIM barrel enzymes"/>
    <property type="match status" value="1"/>
</dbReference>
<protein>
    <submittedName>
        <fullName evidence="2">TIM barrel protein</fullName>
    </submittedName>
</protein>
<dbReference type="InterPro" id="IPR013022">
    <property type="entry name" value="Xyl_isomerase-like_TIM-brl"/>
</dbReference>
<accession>A0A6M5Y6E4</accession>
<evidence type="ECO:0000313" key="3">
    <source>
        <dbReference type="Proteomes" id="UP000502756"/>
    </source>
</evidence>
<dbReference type="AlphaFoldDB" id="A0A6M5Y6E4"/>
<dbReference type="Pfam" id="PF01261">
    <property type="entry name" value="AP_endonuc_2"/>
    <property type="match status" value="1"/>
</dbReference>
<sequence length="309" mass="34057">MYSSRRDFLKHLGLTTGLGLLANLPLEASGGIPTKKPFFAISLAEWSLHRTLQAGKLTNLEFPAKAKNDFGISAVEYVDQFFKDKAKDQPYLSELKKRTGDLGVRNVLIMVDTAGPLADTDDAKRKQGVESHYQWVDAARFLGCHSIRVNLRGKGSAEDVAKASIDGLGRLAEYGAKNMIGIIVENHGGYSSDGKWLTNVIRQINNPYAGTLPDFDNFKLNETSVYDRYLGVEEMMPFANGVSAKSRDFDAQGNETTIDYPRMLQIAKKGKTSAFKGYIGIEYSGNRLSEDDGIRATKQLLERAGQTVS</sequence>
<keyword evidence="3" id="KW-1185">Reference proteome</keyword>
<dbReference type="InterPro" id="IPR006311">
    <property type="entry name" value="TAT_signal"/>
</dbReference>
<dbReference type="NCBIfam" id="TIGR01409">
    <property type="entry name" value="TAT_signal_seq"/>
    <property type="match status" value="1"/>
</dbReference>
<dbReference type="PANTHER" id="PTHR12110:SF53">
    <property type="entry name" value="BLR5974 PROTEIN"/>
    <property type="match status" value="1"/>
</dbReference>
<dbReference type="PROSITE" id="PS51318">
    <property type="entry name" value="TAT"/>
    <property type="match status" value="1"/>
</dbReference>